<gene>
    <name evidence="8" type="ORF">QN277_011039</name>
</gene>
<evidence type="ECO:0000313" key="8">
    <source>
        <dbReference type="EMBL" id="KAK4252908.1"/>
    </source>
</evidence>
<dbReference type="PROSITE" id="PS50982">
    <property type="entry name" value="MBD"/>
    <property type="match status" value="1"/>
</dbReference>
<reference evidence="8" key="1">
    <citation type="submission" date="2023-10" db="EMBL/GenBank/DDBJ databases">
        <title>Chromosome-level genome of the transformable northern wattle, Acacia crassicarpa.</title>
        <authorList>
            <person name="Massaro I."/>
            <person name="Sinha N.R."/>
            <person name="Poethig S."/>
            <person name="Leichty A.R."/>
        </authorList>
    </citation>
    <scope>NUCLEOTIDE SEQUENCE</scope>
    <source>
        <strain evidence="8">Acra3RX</strain>
        <tissue evidence="8">Leaf</tissue>
    </source>
</reference>
<evidence type="ECO:0000256" key="6">
    <source>
        <dbReference type="SAM" id="MobiDB-lite"/>
    </source>
</evidence>
<dbReference type="SUPFAM" id="SSF54171">
    <property type="entry name" value="DNA-binding domain"/>
    <property type="match status" value="1"/>
</dbReference>
<dbReference type="Proteomes" id="UP001293593">
    <property type="component" value="Unassembled WGS sequence"/>
</dbReference>
<evidence type="ECO:0000256" key="5">
    <source>
        <dbReference type="ARBA" id="ARBA00023242"/>
    </source>
</evidence>
<dbReference type="InterPro" id="IPR039622">
    <property type="entry name" value="MBD10/11"/>
</dbReference>
<keyword evidence="5" id="KW-0539">Nucleus</keyword>
<dbReference type="PANTHER" id="PTHR33729:SF12">
    <property type="entry name" value="MBD DOMAIN-CONTAINING PROTEIN"/>
    <property type="match status" value="1"/>
</dbReference>
<evidence type="ECO:0000256" key="4">
    <source>
        <dbReference type="ARBA" id="ARBA00023163"/>
    </source>
</evidence>
<keyword evidence="4" id="KW-0804">Transcription</keyword>
<dbReference type="PANTHER" id="PTHR33729">
    <property type="entry name" value="METHYL-CPG BINDING DOMAIN CONTAINING PROTEIN, EXPRESSED"/>
    <property type="match status" value="1"/>
</dbReference>
<evidence type="ECO:0000256" key="1">
    <source>
        <dbReference type="ARBA" id="ARBA00004123"/>
    </source>
</evidence>
<dbReference type="GO" id="GO:0005634">
    <property type="term" value="C:nucleus"/>
    <property type="evidence" value="ECO:0007669"/>
    <property type="project" value="UniProtKB-SubCell"/>
</dbReference>
<evidence type="ECO:0000259" key="7">
    <source>
        <dbReference type="PROSITE" id="PS50982"/>
    </source>
</evidence>
<accession>A0AAE1M825</accession>
<dbReference type="EMBL" id="JAWXYG010000019">
    <property type="protein sequence ID" value="KAK4252908.1"/>
    <property type="molecule type" value="Genomic_DNA"/>
</dbReference>
<proteinExistence type="predicted"/>
<sequence>MASDSPTAAQDEVLSVELPAPPAWKKLFYPKKVGTPRKAEIVFIAPTGEEISGRKQLEQYLKAHPGNPPVSEFDWGTGETPRRSARISEKVKSTPPAAEAEPQKKRARKSSGSKKDHKETEPASEEGKSKPAAETADAPKEEETQENGNETKQNEQTNDTDNNNKMQSDAEEITTSQEKAEVVAAAEEKPAGEEETLKTEESQKENGIAVQANGNKTTITTQTEEMGMQFDEEIVENGRFNGDVRSEAPQAQQHPSAHPVTC</sequence>
<evidence type="ECO:0000256" key="2">
    <source>
        <dbReference type="ARBA" id="ARBA00023015"/>
    </source>
</evidence>
<dbReference type="Gene3D" id="3.30.890.10">
    <property type="entry name" value="Methyl-cpg-binding Protein 2, Chain A"/>
    <property type="match status" value="1"/>
</dbReference>
<keyword evidence="2" id="KW-0805">Transcription regulation</keyword>
<keyword evidence="9" id="KW-1185">Reference proteome</keyword>
<organism evidence="8 9">
    <name type="scientific">Acacia crassicarpa</name>
    <name type="common">northern wattle</name>
    <dbReference type="NCBI Taxonomy" id="499986"/>
    <lineage>
        <taxon>Eukaryota</taxon>
        <taxon>Viridiplantae</taxon>
        <taxon>Streptophyta</taxon>
        <taxon>Embryophyta</taxon>
        <taxon>Tracheophyta</taxon>
        <taxon>Spermatophyta</taxon>
        <taxon>Magnoliopsida</taxon>
        <taxon>eudicotyledons</taxon>
        <taxon>Gunneridae</taxon>
        <taxon>Pentapetalae</taxon>
        <taxon>rosids</taxon>
        <taxon>fabids</taxon>
        <taxon>Fabales</taxon>
        <taxon>Fabaceae</taxon>
        <taxon>Caesalpinioideae</taxon>
        <taxon>mimosoid clade</taxon>
        <taxon>Acacieae</taxon>
        <taxon>Acacia</taxon>
    </lineage>
</organism>
<name>A0AAE1M825_9FABA</name>
<comment type="subcellular location">
    <subcellularLocation>
        <location evidence="1">Nucleus</location>
    </subcellularLocation>
</comment>
<dbReference type="GO" id="GO:0003677">
    <property type="term" value="F:DNA binding"/>
    <property type="evidence" value="ECO:0007669"/>
    <property type="project" value="UniProtKB-KW"/>
</dbReference>
<feature type="domain" description="MBD" evidence="7">
    <location>
        <begin position="10"/>
        <end position="80"/>
    </location>
</feature>
<protein>
    <recommendedName>
        <fullName evidence="7">MBD domain-containing protein</fullName>
    </recommendedName>
</protein>
<dbReference type="AlphaFoldDB" id="A0AAE1M825"/>
<feature type="region of interest" description="Disordered" evidence="6">
    <location>
        <begin position="56"/>
        <end position="217"/>
    </location>
</feature>
<comment type="caution">
    <text evidence="8">The sequence shown here is derived from an EMBL/GenBank/DDBJ whole genome shotgun (WGS) entry which is preliminary data.</text>
</comment>
<feature type="compositionally biased region" description="Basic and acidic residues" evidence="6">
    <location>
        <begin position="178"/>
        <end position="204"/>
    </location>
</feature>
<feature type="compositionally biased region" description="Basic and acidic residues" evidence="6">
    <location>
        <begin position="113"/>
        <end position="142"/>
    </location>
</feature>
<keyword evidence="3" id="KW-0238">DNA-binding</keyword>
<evidence type="ECO:0000256" key="3">
    <source>
        <dbReference type="ARBA" id="ARBA00023125"/>
    </source>
</evidence>
<feature type="compositionally biased region" description="Low complexity" evidence="6">
    <location>
        <begin position="154"/>
        <end position="165"/>
    </location>
</feature>
<feature type="region of interest" description="Disordered" evidence="6">
    <location>
        <begin position="241"/>
        <end position="262"/>
    </location>
</feature>
<dbReference type="Pfam" id="PF01429">
    <property type="entry name" value="MBD"/>
    <property type="match status" value="1"/>
</dbReference>
<dbReference type="InterPro" id="IPR016177">
    <property type="entry name" value="DNA-bd_dom_sf"/>
</dbReference>
<dbReference type="InterPro" id="IPR001739">
    <property type="entry name" value="Methyl_CpG_DNA-bd"/>
</dbReference>
<evidence type="ECO:0000313" key="9">
    <source>
        <dbReference type="Proteomes" id="UP001293593"/>
    </source>
</evidence>
<feature type="compositionally biased region" description="Basic and acidic residues" evidence="6">
    <location>
        <begin position="80"/>
        <end position="92"/>
    </location>
</feature>